<reference evidence="1 2" key="1">
    <citation type="submission" date="2021-08" db="EMBL/GenBank/DDBJ databases">
        <title>Comparative Genomics Analysis of the Genus Qipengyuania Reveals Extensive Genetic Diversity and Metabolic Versatility, Including the Description of Fifteen Novel Species.</title>
        <authorList>
            <person name="Liu Y."/>
        </authorList>
    </citation>
    <scope>NUCLEOTIDE SEQUENCE [LARGE SCALE GENOMIC DNA]</scope>
    <source>
        <strain evidence="1 2">1NDH17</strain>
    </source>
</reference>
<evidence type="ECO:0000313" key="1">
    <source>
        <dbReference type="EMBL" id="MBX7458320.1"/>
    </source>
</evidence>
<organism evidence="1 2">
    <name type="scientific">Qipengyuania polymorpha</name>
    <dbReference type="NCBI Taxonomy" id="2867234"/>
    <lineage>
        <taxon>Bacteria</taxon>
        <taxon>Pseudomonadati</taxon>
        <taxon>Pseudomonadota</taxon>
        <taxon>Alphaproteobacteria</taxon>
        <taxon>Sphingomonadales</taxon>
        <taxon>Erythrobacteraceae</taxon>
        <taxon>Qipengyuania</taxon>
    </lineage>
</organism>
<dbReference type="Proteomes" id="UP000783253">
    <property type="component" value="Unassembled WGS sequence"/>
</dbReference>
<dbReference type="RefSeq" id="WP_221573745.1">
    <property type="nucleotide sequence ID" value="NZ_JAIGNK010000003.1"/>
</dbReference>
<name>A0ABS7J1X2_9SPHN</name>
<protein>
    <submittedName>
        <fullName evidence="1">Uncharacterized protein</fullName>
    </submittedName>
</protein>
<comment type="caution">
    <text evidence="1">The sequence shown here is derived from an EMBL/GenBank/DDBJ whole genome shotgun (WGS) entry which is preliminary data.</text>
</comment>
<sequence length="147" mass="16032">MEWTKEKIEALSPEKREALFDNARAKGTPEAQQIIDIIVEHDLLVRAGGGLPRDHPTIQEIEEIIMSDEGRAAGKQASDQGLPAMAGVDAMLSTALGSRYGNHDTTSWAGTFMAEVMNDAGYVQTKRKAMPEGCIAKTAAFFEPRKQ</sequence>
<accession>A0ABS7J1X2</accession>
<dbReference type="EMBL" id="JAIGNK010000003">
    <property type="protein sequence ID" value="MBX7458320.1"/>
    <property type="molecule type" value="Genomic_DNA"/>
</dbReference>
<keyword evidence="2" id="KW-1185">Reference proteome</keyword>
<evidence type="ECO:0000313" key="2">
    <source>
        <dbReference type="Proteomes" id="UP000783253"/>
    </source>
</evidence>
<gene>
    <name evidence="1" type="ORF">K3152_08690</name>
</gene>
<proteinExistence type="predicted"/>